<evidence type="ECO:0000313" key="2">
    <source>
        <dbReference type="Proteomes" id="UP001107558"/>
    </source>
</evidence>
<sequence>MSLTREDSFKFDQEMPEHFIRGIRARKSFRIRQRVNTKLPPAALIYMKSLEKTNVDDIKTSVSSSTPIVQTNLHKTSKKDKRKEMIVQQITEIEEFDETFCDESMPLLRRSTIGKKNKNSFKKSFRKHKKLNKIINFFR</sequence>
<dbReference type="EMBL" id="JADBJN010000001">
    <property type="protein sequence ID" value="KAG5680424.1"/>
    <property type="molecule type" value="Genomic_DNA"/>
</dbReference>
<proteinExistence type="predicted"/>
<protein>
    <submittedName>
        <fullName evidence="1">Uncharacterized protein</fullName>
    </submittedName>
</protein>
<reference evidence="1" key="1">
    <citation type="submission" date="2021-03" db="EMBL/GenBank/DDBJ databases">
        <title>Chromosome level genome of the anhydrobiotic midge Polypedilum vanderplanki.</title>
        <authorList>
            <person name="Yoshida Y."/>
            <person name="Kikawada T."/>
            <person name="Gusev O."/>
        </authorList>
    </citation>
    <scope>NUCLEOTIDE SEQUENCE</scope>
    <source>
        <strain evidence="1">NIAS01</strain>
        <tissue evidence="1">Whole body or cell culture</tissue>
    </source>
</reference>
<dbReference type="Proteomes" id="UP001107558">
    <property type="component" value="Chromosome 1"/>
</dbReference>
<comment type="caution">
    <text evidence="1">The sequence shown here is derived from an EMBL/GenBank/DDBJ whole genome shotgun (WGS) entry which is preliminary data.</text>
</comment>
<keyword evidence="2" id="KW-1185">Reference proteome</keyword>
<organism evidence="1 2">
    <name type="scientific">Polypedilum vanderplanki</name>
    <name type="common">Sleeping chironomid midge</name>
    <dbReference type="NCBI Taxonomy" id="319348"/>
    <lineage>
        <taxon>Eukaryota</taxon>
        <taxon>Metazoa</taxon>
        <taxon>Ecdysozoa</taxon>
        <taxon>Arthropoda</taxon>
        <taxon>Hexapoda</taxon>
        <taxon>Insecta</taxon>
        <taxon>Pterygota</taxon>
        <taxon>Neoptera</taxon>
        <taxon>Endopterygota</taxon>
        <taxon>Diptera</taxon>
        <taxon>Nematocera</taxon>
        <taxon>Chironomoidea</taxon>
        <taxon>Chironomidae</taxon>
        <taxon>Chironominae</taxon>
        <taxon>Polypedilum</taxon>
        <taxon>Polypedilum</taxon>
    </lineage>
</organism>
<dbReference type="AlphaFoldDB" id="A0A9J6CF39"/>
<evidence type="ECO:0000313" key="1">
    <source>
        <dbReference type="EMBL" id="KAG5680424.1"/>
    </source>
</evidence>
<gene>
    <name evidence="1" type="ORF">PVAND_009932</name>
</gene>
<name>A0A9J6CF39_POLVA</name>
<accession>A0A9J6CF39</accession>
<dbReference type="OrthoDB" id="10502015at2759"/>